<sequence length="189" mass="20565">MYTSVRSTRGVRNRESSLLSRLVCALRGSRVLVTLSNGTTIAGVVAYYQGDIRTVNVHDSVLDLQSFEGPGRDLQLPPEIRDACLNSKRAGSQLPARHKIVTSPPSHFGLTGATVCLAGRRYSVSKVEVDERWVSTVLPSDGGATDTKPGSRSINTAPQLRRLVLQQPADEIKNAAFLRCSRIGEHNLK</sequence>
<dbReference type="GeneID" id="24563670"/>
<dbReference type="KEGG" id="bbig:BBBOND_0202860"/>
<dbReference type="RefSeq" id="XP_012767315.1">
    <property type="nucleotide sequence ID" value="XM_012911861.1"/>
</dbReference>
<reference evidence="2" key="1">
    <citation type="submission" date="2014-06" db="EMBL/GenBank/DDBJ databases">
        <authorList>
            <person name="Aslett M."/>
            <person name="De Silva N."/>
        </authorList>
    </citation>
    <scope>NUCLEOTIDE SEQUENCE [LARGE SCALE GENOMIC DNA]</scope>
    <source>
        <strain evidence="2">Bond</strain>
    </source>
</reference>
<evidence type="ECO:0000313" key="1">
    <source>
        <dbReference type="EMBL" id="CDR95129.1"/>
    </source>
</evidence>
<dbReference type="OrthoDB" id="10517099at2759"/>
<dbReference type="Proteomes" id="UP000033188">
    <property type="component" value="Chromosome 2"/>
</dbReference>
<proteinExistence type="predicted"/>
<accession>A0A061D884</accession>
<organism evidence="1 2">
    <name type="scientific">Babesia bigemina</name>
    <dbReference type="NCBI Taxonomy" id="5866"/>
    <lineage>
        <taxon>Eukaryota</taxon>
        <taxon>Sar</taxon>
        <taxon>Alveolata</taxon>
        <taxon>Apicomplexa</taxon>
        <taxon>Aconoidasida</taxon>
        <taxon>Piroplasmida</taxon>
        <taxon>Babesiidae</taxon>
        <taxon>Babesia</taxon>
    </lineage>
</organism>
<dbReference type="AlphaFoldDB" id="A0A061D884"/>
<evidence type="ECO:0000313" key="2">
    <source>
        <dbReference type="Proteomes" id="UP000033188"/>
    </source>
</evidence>
<dbReference type="EMBL" id="LK391708">
    <property type="protein sequence ID" value="CDR95129.1"/>
    <property type="molecule type" value="Genomic_DNA"/>
</dbReference>
<name>A0A061D884_BABBI</name>
<dbReference type="VEuPathDB" id="PiroplasmaDB:BBBOND_0202860"/>
<gene>
    <name evidence="1" type="ORF">BBBOND_0202860</name>
</gene>
<keyword evidence="2" id="KW-1185">Reference proteome</keyword>
<protein>
    <submittedName>
        <fullName evidence="1">Uncharacterized protein</fullName>
    </submittedName>
</protein>
<dbReference type="OMA" id="SIPEAHI"/>